<keyword evidence="2" id="KW-0677">Repeat</keyword>
<protein>
    <submittedName>
        <fullName evidence="5">Uncharacterized protein</fullName>
    </submittedName>
</protein>
<keyword evidence="4" id="KW-1133">Transmembrane helix</keyword>
<feature type="compositionally biased region" description="Basic and acidic residues" evidence="3">
    <location>
        <begin position="746"/>
        <end position="756"/>
    </location>
</feature>
<dbReference type="Pfam" id="PF13855">
    <property type="entry name" value="LRR_8"/>
    <property type="match status" value="2"/>
</dbReference>
<feature type="transmembrane region" description="Helical" evidence="4">
    <location>
        <begin position="296"/>
        <end position="318"/>
    </location>
</feature>
<keyword evidence="4" id="KW-0812">Transmembrane</keyword>
<dbReference type="InterPro" id="IPR032675">
    <property type="entry name" value="LRR_dom_sf"/>
</dbReference>
<proteinExistence type="predicted"/>
<feature type="region of interest" description="Disordered" evidence="3">
    <location>
        <begin position="450"/>
        <end position="483"/>
    </location>
</feature>
<feature type="compositionally biased region" description="Low complexity" evidence="3">
    <location>
        <begin position="718"/>
        <end position="734"/>
    </location>
</feature>
<comment type="caution">
    <text evidence="5">The sequence shown here is derived from an EMBL/GenBank/DDBJ whole genome shotgun (WGS) entry which is preliminary data.</text>
</comment>
<evidence type="ECO:0000256" key="4">
    <source>
        <dbReference type="SAM" id="Phobius"/>
    </source>
</evidence>
<reference evidence="5" key="1">
    <citation type="thesis" date="2020" institute="ProQuest LLC" country="789 East Eisenhower Parkway, Ann Arbor, MI, USA">
        <title>Comparative Genomics and Chromosome Evolution.</title>
        <authorList>
            <person name="Mudd A.B."/>
        </authorList>
    </citation>
    <scope>NUCLEOTIDE SEQUENCE</scope>
    <source>
        <strain evidence="5">237g6f4</strain>
        <tissue evidence="5">Blood</tissue>
    </source>
</reference>
<dbReference type="SMART" id="SM00369">
    <property type="entry name" value="LRR_TYP"/>
    <property type="match status" value="5"/>
</dbReference>
<feature type="compositionally biased region" description="Basic and acidic residues" evidence="3">
    <location>
        <begin position="840"/>
        <end position="850"/>
    </location>
</feature>
<dbReference type="EMBL" id="WNYA01002667">
    <property type="protein sequence ID" value="KAG8543985.1"/>
    <property type="molecule type" value="Genomic_DNA"/>
</dbReference>
<feature type="region of interest" description="Disordered" evidence="3">
    <location>
        <begin position="826"/>
        <end position="909"/>
    </location>
</feature>
<name>A0AAV6Z738_ENGPU</name>
<organism evidence="5 6">
    <name type="scientific">Engystomops pustulosus</name>
    <name type="common">Tungara frog</name>
    <name type="synonym">Physalaemus pustulosus</name>
    <dbReference type="NCBI Taxonomy" id="76066"/>
    <lineage>
        <taxon>Eukaryota</taxon>
        <taxon>Metazoa</taxon>
        <taxon>Chordata</taxon>
        <taxon>Craniata</taxon>
        <taxon>Vertebrata</taxon>
        <taxon>Euteleostomi</taxon>
        <taxon>Amphibia</taxon>
        <taxon>Batrachia</taxon>
        <taxon>Anura</taxon>
        <taxon>Neobatrachia</taxon>
        <taxon>Hyloidea</taxon>
        <taxon>Leptodactylidae</taxon>
        <taxon>Leiuperinae</taxon>
        <taxon>Engystomops</taxon>
    </lineage>
</organism>
<dbReference type="Gene3D" id="3.80.10.10">
    <property type="entry name" value="Ribonuclease Inhibitor"/>
    <property type="match status" value="2"/>
</dbReference>
<feature type="compositionally biased region" description="Basic and acidic residues" evidence="3">
    <location>
        <begin position="764"/>
        <end position="792"/>
    </location>
</feature>
<feature type="non-terminal residue" evidence="5">
    <location>
        <position position="909"/>
    </location>
</feature>
<dbReference type="Proteomes" id="UP000824782">
    <property type="component" value="Unassembled WGS sequence"/>
</dbReference>
<feature type="compositionally biased region" description="Low complexity" evidence="3">
    <location>
        <begin position="887"/>
        <end position="898"/>
    </location>
</feature>
<dbReference type="InterPro" id="IPR001611">
    <property type="entry name" value="Leu-rich_rpt"/>
</dbReference>
<evidence type="ECO:0000256" key="3">
    <source>
        <dbReference type="SAM" id="MobiDB-lite"/>
    </source>
</evidence>
<dbReference type="InterPro" id="IPR050541">
    <property type="entry name" value="LRR_TM_domain-containing"/>
</dbReference>
<dbReference type="SMART" id="SM00365">
    <property type="entry name" value="LRR_SD22"/>
    <property type="match status" value="4"/>
</dbReference>
<keyword evidence="6" id="KW-1185">Reference proteome</keyword>
<sequence>MVLLLAASLYVVETCPSSCEVCSEEATVCQGLQYIIALPRNSKVVIITEGDVSLIGINNFSHLLDLTLLELRGNKIKKIQDGAFSNLPKLQTLILDHNQISSTSISNGTFFTLSSLETLQLNSNFFGGIDGTWFRNTEGLIRLEINRNHITNLTHKSLGSNALHHLQYLDLSSNYISFIHEGTFQSLKKLKELDLSKNRLTKLPNLFSFLSRLSLLNLSHNYWNCSCELYQLAEFLRSYTNSTRRLLKNRNGLRCNYSSNSTVVSLLQLTDRNCGSRSYNITVITREKNSGSTTQGLLIAILVITGIIAFSFLLVLIVKCSLKLNKSIEPRPAWCSCREAQHLPAIRGPVQNIDVTQEEGSDVMSSADPRRIGRIFQKKRPGSWPPLGCNVQDSGRSTGRYYICFQCRLVQWRPPSPTARSDTNEVGCISNSIQRIPDNPKDFVHAAPREGETSGRRDMSQIRSGNFPQPDLCRDSQRNMGPYKQNADVMSRLTTKGSAEMKMHVARPPPRAHRSLRGGPDVLLNERKDISSQTDNDLICKYMECDKLEEPRRQITEPETQNVKFEEQKIQSRVTEENCFLNNDGVLLSARIRKVNIPKSVGFYIPHIQHKSDMAVNTPQSRQEQLCRPHLGSKYLLTINNQDYEARQTSCTGTLVDTLKDVYINCNTMYSRKEQDHLRVKVNLQPFRKVRVHPQQNMEATKRGHRLPPQSPRKKSRPGNSSSSSSQTKPTTQTMVMENDTSLVDRPSKVLKDQKAKYPPKSKGKMERGDNENDKSGKEAMTPVKEEDDKLEGLSIGKLEGSSVNVLEDQGSKTAFNCDEALKCEEKRSAEQSHNPGQLKDLEIQDKSEELTETQPQTQLENQDNTGDLCGNALDPPPSNVTGISGGTDSSSSGNNINCEIDITASSLP</sequence>
<dbReference type="AlphaFoldDB" id="A0AAV6Z738"/>
<evidence type="ECO:0000313" key="6">
    <source>
        <dbReference type="Proteomes" id="UP000824782"/>
    </source>
</evidence>
<feature type="region of interest" description="Disordered" evidence="3">
    <location>
        <begin position="687"/>
        <end position="796"/>
    </location>
</feature>
<keyword evidence="1" id="KW-0433">Leucine-rich repeat</keyword>
<dbReference type="PANTHER" id="PTHR24369">
    <property type="entry name" value="ANTIGEN BSP, PUTATIVE-RELATED"/>
    <property type="match status" value="1"/>
</dbReference>
<feature type="compositionally biased region" description="Polar residues" evidence="3">
    <location>
        <begin position="853"/>
        <end position="866"/>
    </location>
</feature>
<dbReference type="PROSITE" id="PS51450">
    <property type="entry name" value="LRR"/>
    <property type="match status" value="2"/>
</dbReference>
<accession>A0AAV6Z738</accession>
<dbReference type="InterPro" id="IPR003591">
    <property type="entry name" value="Leu-rich_rpt_typical-subtyp"/>
</dbReference>
<feature type="compositionally biased region" description="Basic and acidic residues" evidence="3">
    <location>
        <begin position="450"/>
        <end position="460"/>
    </location>
</feature>
<gene>
    <name evidence="5" type="ORF">GDO81_023305</name>
</gene>
<keyword evidence="4" id="KW-0472">Membrane</keyword>
<evidence type="ECO:0000313" key="5">
    <source>
        <dbReference type="EMBL" id="KAG8543985.1"/>
    </source>
</evidence>
<evidence type="ECO:0000256" key="1">
    <source>
        <dbReference type="ARBA" id="ARBA00022614"/>
    </source>
</evidence>
<dbReference type="GO" id="GO:0005886">
    <property type="term" value="C:plasma membrane"/>
    <property type="evidence" value="ECO:0007669"/>
    <property type="project" value="TreeGrafter"/>
</dbReference>
<dbReference type="SUPFAM" id="SSF52058">
    <property type="entry name" value="L domain-like"/>
    <property type="match status" value="1"/>
</dbReference>
<evidence type="ECO:0000256" key="2">
    <source>
        <dbReference type="ARBA" id="ARBA00022737"/>
    </source>
</evidence>
<dbReference type="PANTHER" id="PTHR24369:SF161">
    <property type="entry name" value="LEUCINE-RICH REPEAT-CONTAINING PROTEIN 53"/>
    <property type="match status" value="1"/>
</dbReference>